<dbReference type="PANTHER" id="PTHR48061">
    <property type="entry name" value="LEUCINE-RICH REPEAT RECEPTOR PROTEIN KINASE EMS1-LIKE-RELATED"/>
    <property type="match status" value="1"/>
</dbReference>
<reference evidence="15" key="2">
    <citation type="submission" date="2025-08" db="UniProtKB">
        <authorList>
            <consortium name="RefSeq"/>
        </authorList>
    </citation>
    <scope>IDENTIFICATION</scope>
    <source>
        <tissue evidence="15">Leaf</tissue>
    </source>
</reference>
<feature type="transmembrane region" description="Helical" evidence="13">
    <location>
        <begin position="871"/>
        <end position="896"/>
    </location>
</feature>
<dbReference type="PRINTS" id="PR00019">
    <property type="entry name" value="LEURICHRPT"/>
</dbReference>
<keyword evidence="14" id="KW-1185">Reference proteome</keyword>
<evidence type="ECO:0000256" key="5">
    <source>
        <dbReference type="ARBA" id="ARBA00022614"/>
    </source>
</evidence>
<sequence length="925" mass="102888">MQICSSQFPFFCVKNMKGSTKPISLIPISFCFLFLFRDEFAVPARHLCHPQQREAILELKEFQIQKTCFDRTVSWMNNSDCYSWDGIRCDATFGNVIELNLTDNCIYGQLNSKSTILGFQSLPFLTTLDLSNNHFIGNVPSSLGNLSKLTTLDLSNNAFSGEIPSSLGNLSYLNDLTLSYNNLVGEIPSSLENLSHHLTDLSIEENNFSGEVPSFFGNFSRLTSLELSENRFVGKIPSSLGRLKHLTILSAYDNKLSGNFPVTLLNLTKLYDLLELADNQFTGMLPPNISSLSNLEYFYITRNAFIGTLPSSLFSIPSLTYVFSEDNQLNGTLEFGNVSLLSSEIKVLRLGNNDFVGSIPRSISKLVNLYTLDLSHLNTQGSSVDLSIFWNLKSLVNLDISDLNTTTTIDLNAILPHLKSLYSLNLTGNHVTYEKRSSVSDHSLLRELYLSGCGITVEFLELLRTQHNMLVLDVSNNKIKGQVPGWLWGLEYLDLSNNTFVSFESPTKLEQPSSMNYLSGANNNFTGGIPSFICELRYLTILDLSNNKFNGSFPPCIGKFSSSLEALNLRQNRLSGRLPEIIVSESLKSFDIGHNKLVGKLPRSLINSSSLEVLNVESNRFNDTFPSWLSSLPELQVLVLRSNALHGPIHQTRFPKLRIIDISYNRFSGVLPADFFVNWTAMHSIGKDGDQSYGTYMGTAYYLGTTYYSDSVVLMNKGVEMELVRILYIYTALDFSENEFEGVIPPSIGLLKELHVLNLSGNAFAGHIPSSMGNLSSLESLDLSRNKLTGEIPQELGNLSYLAYMNFSHNQLVGLVPGGTQFQTQPCSSFKDNPGLYGPSLVRACVDIHGKTSQQSETSKEKEEEDGQEGMISWIAAAIAFVPGIAFGLTMGYIVVSYKPEWFTNSSGRTKRRSITPRVVIEVIF</sequence>
<evidence type="ECO:0000256" key="13">
    <source>
        <dbReference type="SAM" id="Phobius"/>
    </source>
</evidence>
<keyword evidence="10 13" id="KW-0472">Membrane</keyword>
<dbReference type="SUPFAM" id="SSF52058">
    <property type="entry name" value="L domain-like"/>
    <property type="match status" value="3"/>
</dbReference>
<protein>
    <submittedName>
        <fullName evidence="15">Receptor-like protein 18</fullName>
    </submittedName>
</protein>
<gene>
    <name evidence="15" type="primary">LOC108815185</name>
</gene>
<evidence type="ECO:0000256" key="12">
    <source>
        <dbReference type="ARBA" id="ARBA00023180"/>
    </source>
</evidence>
<dbReference type="Pfam" id="PF13855">
    <property type="entry name" value="LRR_8"/>
    <property type="match status" value="2"/>
</dbReference>
<dbReference type="InterPro" id="IPR046956">
    <property type="entry name" value="RLP23-like"/>
</dbReference>
<reference evidence="14" key="1">
    <citation type="journal article" date="2019" name="Database">
        <title>The radish genome database (RadishGD): an integrated information resource for radish genomics.</title>
        <authorList>
            <person name="Yu H.J."/>
            <person name="Baek S."/>
            <person name="Lee Y.J."/>
            <person name="Cho A."/>
            <person name="Mun J.H."/>
        </authorList>
    </citation>
    <scope>NUCLEOTIDE SEQUENCE [LARGE SCALE GENOMIC DNA]</scope>
    <source>
        <strain evidence="14">cv. WK10039</strain>
    </source>
</reference>
<evidence type="ECO:0000256" key="7">
    <source>
        <dbReference type="ARBA" id="ARBA00022729"/>
    </source>
</evidence>
<evidence type="ECO:0000256" key="6">
    <source>
        <dbReference type="ARBA" id="ARBA00022692"/>
    </source>
</evidence>
<dbReference type="Proteomes" id="UP000504610">
    <property type="component" value="Chromosome 7"/>
</dbReference>
<dbReference type="Pfam" id="PF00560">
    <property type="entry name" value="LRR_1"/>
    <property type="match status" value="8"/>
</dbReference>
<dbReference type="SMART" id="SM00369">
    <property type="entry name" value="LRR_TYP"/>
    <property type="match status" value="8"/>
</dbReference>
<dbReference type="InterPro" id="IPR003591">
    <property type="entry name" value="Leu-rich_rpt_typical-subtyp"/>
</dbReference>
<dbReference type="InterPro" id="IPR001611">
    <property type="entry name" value="Leu-rich_rpt"/>
</dbReference>
<evidence type="ECO:0000256" key="3">
    <source>
        <dbReference type="ARBA" id="ARBA00022475"/>
    </source>
</evidence>
<comment type="subcellular location">
    <subcellularLocation>
        <location evidence="1">Cell membrane</location>
        <topology evidence="1">Single-pass type I membrane protein</topology>
    </subcellularLocation>
</comment>
<dbReference type="PROSITE" id="PS51450">
    <property type="entry name" value="LRR"/>
    <property type="match status" value="1"/>
</dbReference>
<keyword evidence="4" id="KW-0597">Phosphoprotein</keyword>
<evidence type="ECO:0000256" key="2">
    <source>
        <dbReference type="ARBA" id="ARBA00009592"/>
    </source>
</evidence>
<dbReference type="PANTHER" id="PTHR48061:SF12">
    <property type="entry name" value="DISEASE RESISTANCE LIKE PROTEIN"/>
    <property type="match status" value="1"/>
</dbReference>
<keyword evidence="6 13" id="KW-0812">Transmembrane</keyword>
<keyword evidence="5" id="KW-0433">Leucine-rich repeat</keyword>
<keyword evidence="9 13" id="KW-1133">Transmembrane helix</keyword>
<dbReference type="KEGG" id="rsz:108815185"/>
<dbReference type="AlphaFoldDB" id="A0A9W3C5X0"/>
<dbReference type="FunFam" id="3.80.10.10:FF:000095">
    <property type="entry name" value="LRR receptor-like serine/threonine-protein kinase GSO1"/>
    <property type="match status" value="1"/>
</dbReference>
<comment type="similarity">
    <text evidence="2">Belongs to the RLP family.</text>
</comment>
<dbReference type="FunFam" id="3.80.10.10:FF:000041">
    <property type="entry name" value="LRR receptor-like serine/threonine-protein kinase ERECTA"/>
    <property type="match status" value="1"/>
</dbReference>
<evidence type="ECO:0000256" key="10">
    <source>
        <dbReference type="ARBA" id="ARBA00023136"/>
    </source>
</evidence>
<evidence type="ECO:0000313" key="15">
    <source>
        <dbReference type="RefSeq" id="XP_056846884.1"/>
    </source>
</evidence>
<keyword evidence="11" id="KW-0675">Receptor</keyword>
<dbReference type="Gene3D" id="3.80.10.10">
    <property type="entry name" value="Ribonuclease Inhibitor"/>
    <property type="match status" value="4"/>
</dbReference>
<dbReference type="RefSeq" id="XP_056846884.1">
    <property type="nucleotide sequence ID" value="XM_056990904.1"/>
</dbReference>
<proteinExistence type="inferred from homology"/>
<keyword evidence="12" id="KW-0325">Glycoprotein</keyword>
<evidence type="ECO:0000256" key="8">
    <source>
        <dbReference type="ARBA" id="ARBA00022737"/>
    </source>
</evidence>
<dbReference type="GO" id="GO:0005886">
    <property type="term" value="C:plasma membrane"/>
    <property type="evidence" value="ECO:0007669"/>
    <property type="project" value="UniProtKB-SubCell"/>
</dbReference>
<dbReference type="GeneID" id="108815185"/>
<name>A0A9W3C5X0_RAPSA</name>
<dbReference type="GO" id="GO:0007165">
    <property type="term" value="P:signal transduction"/>
    <property type="evidence" value="ECO:0007669"/>
    <property type="project" value="UniProtKB-ARBA"/>
</dbReference>
<evidence type="ECO:0000256" key="9">
    <source>
        <dbReference type="ARBA" id="ARBA00022989"/>
    </source>
</evidence>
<dbReference type="FunFam" id="3.80.10.10:FF:000383">
    <property type="entry name" value="Leucine-rich repeat receptor protein kinase EMS1"/>
    <property type="match status" value="1"/>
</dbReference>
<organism evidence="14 15">
    <name type="scientific">Raphanus sativus</name>
    <name type="common">Radish</name>
    <name type="synonym">Raphanus raphanistrum var. sativus</name>
    <dbReference type="NCBI Taxonomy" id="3726"/>
    <lineage>
        <taxon>Eukaryota</taxon>
        <taxon>Viridiplantae</taxon>
        <taxon>Streptophyta</taxon>
        <taxon>Embryophyta</taxon>
        <taxon>Tracheophyta</taxon>
        <taxon>Spermatophyta</taxon>
        <taxon>Magnoliopsida</taxon>
        <taxon>eudicotyledons</taxon>
        <taxon>Gunneridae</taxon>
        <taxon>Pentapetalae</taxon>
        <taxon>rosids</taxon>
        <taxon>malvids</taxon>
        <taxon>Brassicales</taxon>
        <taxon>Brassicaceae</taxon>
        <taxon>Brassiceae</taxon>
        <taxon>Raphanus</taxon>
    </lineage>
</organism>
<dbReference type="InterPro" id="IPR032675">
    <property type="entry name" value="LRR_dom_sf"/>
</dbReference>
<evidence type="ECO:0000313" key="14">
    <source>
        <dbReference type="Proteomes" id="UP000504610"/>
    </source>
</evidence>
<dbReference type="SMART" id="SM00364">
    <property type="entry name" value="LRR_BAC"/>
    <property type="match status" value="6"/>
</dbReference>
<evidence type="ECO:0000256" key="1">
    <source>
        <dbReference type="ARBA" id="ARBA00004251"/>
    </source>
</evidence>
<evidence type="ECO:0000256" key="11">
    <source>
        <dbReference type="ARBA" id="ARBA00023170"/>
    </source>
</evidence>
<keyword evidence="7" id="KW-0732">Signal</keyword>
<keyword evidence="3" id="KW-1003">Cell membrane</keyword>
<evidence type="ECO:0000256" key="4">
    <source>
        <dbReference type="ARBA" id="ARBA00022553"/>
    </source>
</evidence>
<dbReference type="OrthoDB" id="442066at2759"/>
<accession>A0A9W3C5X0</accession>
<keyword evidence="8" id="KW-0677">Repeat</keyword>
<dbReference type="FunFam" id="3.80.10.10:FF:000111">
    <property type="entry name" value="LRR receptor-like serine/threonine-protein kinase ERECTA"/>
    <property type="match status" value="1"/>
</dbReference>